<accession>A0A8D5U6M8</accession>
<feature type="transmembrane region" description="Helical" evidence="1">
    <location>
        <begin position="17"/>
        <end position="35"/>
    </location>
</feature>
<keyword evidence="1" id="KW-0472">Membrane</keyword>
<protein>
    <submittedName>
        <fullName evidence="2">Uncharacterized protein</fullName>
    </submittedName>
</protein>
<organism evidence="2 3">
    <name type="scientific">Stygiolobus caldivivus</name>
    <dbReference type="NCBI Taxonomy" id="2824673"/>
    <lineage>
        <taxon>Archaea</taxon>
        <taxon>Thermoproteota</taxon>
        <taxon>Thermoprotei</taxon>
        <taxon>Sulfolobales</taxon>
        <taxon>Sulfolobaceae</taxon>
        <taxon>Stygiolobus</taxon>
    </lineage>
</organism>
<evidence type="ECO:0000313" key="2">
    <source>
        <dbReference type="EMBL" id="BCU69967.1"/>
    </source>
</evidence>
<dbReference type="AlphaFoldDB" id="A0A8D5U6M8"/>
<reference evidence="2 3" key="1">
    <citation type="submission" date="2021-04" db="EMBL/GenBank/DDBJ databases">
        <title>Complete genome sequence of Stygiolobus sp. KN-1.</title>
        <authorList>
            <person name="Nakamura K."/>
            <person name="Sakai H."/>
            <person name="Kurosawa N."/>
        </authorList>
    </citation>
    <scope>NUCLEOTIDE SEQUENCE [LARGE SCALE GENOMIC DNA]</scope>
    <source>
        <strain evidence="2 3">KN-1</strain>
    </source>
</reference>
<evidence type="ECO:0000313" key="3">
    <source>
        <dbReference type="Proteomes" id="UP000825123"/>
    </source>
</evidence>
<name>A0A8D5U6M8_9CREN</name>
<sequence length="51" mass="5794">MKPIALSLPPFPVQSPTVYYLRITVGGTVAFYVMAEYKQFIVTRVVLMPLF</sequence>
<gene>
    <name evidence="2" type="ORF">KN1_12640</name>
</gene>
<dbReference type="KEGG" id="csty:KN1_12640"/>
<dbReference type="Proteomes" id="UP000825123">
    <property type="component" value="Chromosome"/>
</dbReference>
<keyword evidence="3" id="KW-1185">Reference proteome</keyword>
<proteinExistence type="predicted"/>
<evidence type="ECO:0000256" key="1">
    <source>
        <dbReference type="SAM" id="Phobius"/>
    </source>
</evidence>
<keyword evidence="1" id="KW-1133">Transmembrane helix</keyword>
<dbReference type="EMBL" id="AP024597">
    <property type="protein sequence ID" value="BCU69967.1"/>
    <property type="molecule type" value="Genomic_DNA"/>
</dbReference>
<keyword evidence="1" id="KW-0812">Transmembrane</keyword>